<name>A0AAD5EDD7_UMBRA</name>
<evidence type="ECO:0000313" key="2">
    <source>
        <dbReference type="EMBL" id="KAI8581833.1"/>
    </source>
</evidence>
<feature type="region of interest" description="Disordered" evidence="1">
    <location>
        <begin position="1"/>
        <end position="55"/>
    </location>
</feature>
<feature type="compositionally biased region" description="Basic and acidic residues" evidence="1">
    <location>
        <begin position="24"/>
        <end position="35"/>
    </location>
</feature>
<sequence>MLKRKSDEKADSNKKTTRSLRSATRKEKEEVDLKAAAESTSPGSPSIQSPIPAHSATPISAIAARRALALVATTESDQQQDTDNDIDQQLEQEQMTDWDSEIEENEPSDAESEAENVNSKSKGARSVNKRVKPEKVKT</sequence>
<feature type="compositionally biased region" description="Acidic residues" evidence="1">
    <location>
        <begin position="78"/>
        <end position="114"/>
    </location>
</feature>
<dbReference type="EMBL" id="MU620904">
    <property type="protein sequence ID" value="KAI8581833.1"/>
    <property type="molecule type" value="Genomic_DNA"/>
</dbReference>
<dbReference type="RefSeq" id="XP_051446837.1">
    <property type="nucleotide sequence ID" value="XM_051587411.1"/>
</dbReference>
<proteinExistence type="predicted"/>
<dbReference type="GeneID" id="75912756"/>
<feature type="compositionally biased region" description="Basic and acidic residues" evidence="1">
    <location>
        <begin position="1"/>
        <end position="14"/>
    </location>
</feature>
<keyword evidence="3" id="KW-1185">Reference proteome</keyword>
<dbReference type="Proteomes" id="UP001206595">
    <property type="component" value="Unassembled WGS sequence"/>
</dbReference>
<evidence type="ECO:0000313" key="3">
    <source>
        <dbReference type="Proteomes" id="UP001206595"/>
    </source>
</evidence>
<feature type="compositionally biased region" description="Low complexity" evidence="1">
    <location>
        <begin position="39"/>
        <end position="52"/>
    </location>
</feature>
<comment type="caution">
    <text evidence="2">The sequence shown here is derived from an EMBL/GenBank/DDBJ whole genome shotgun (WGS) entry which is preliminary data.</text>
</comment>
<accession>A0AAD5EDD7</accession>
<feature type="region of interest" description="Disordered" evidence="1">
    <location>
        <begin position="73"/>
        <end position="138"/>
    </location>
</feature>
<reference evidence="2" key="1">
    <citation type="submission" date="2021-06" db="EMBL/GenBank/DDBJ databases">
        <authorList>
            <consortium name="DOE Joint Genome Institute"/>
            <person name="Mondo S.J."/>
            <person name="Amses K.R."/>
            <person name="Simmons D.R."/>
            <person name="Longcore J.E."/>
            <person name="Seto K."/>
            <person name="Alves G.H."/>
            <person name="Bonds A.E."/>
            <person name="Quandt C.A."/>
            <person name="Davis W.J."/>
            <person name="Chang Y."/>
            <person name="Letcher P.M."/>
            <person name="Powell M.J."/>
            <person name="Kuo A."/>
            <person name="Labutti K."/>
            <person name="Pangilinan J."/>
            <person name="Andreopoulos W."/>
            <person name="Tritt A."/>
            <person name="Riley R."/>
            <person name="Hundley H."/>
            <person name="Johnson J."/>
            <person name="Lipzen A."/>
            <person name="Barry K."/>
            <person name="Berbee M.L."/>
            <person name="Buchler N.E."/>
            <person name="Grigoriev I.V."/>
            <person name="Spatafora J.W."/>
            <person name="Stajich J.E."/>
            <person name="James T.Y."/>
        </authorList>
    </citation>
    <scope>NUCLEOTIDE SEQUENCE</scope>
    <source>
        <strain evidence="2">AG</strain>
    </source>
</reference>
<organism evidence="2 3">
    <name type="scientific">Umbelopsis ramanniana AG</name>
    <dbReference type="NCBI Taxonomy" id="1314678"/>
    <lineage>
        <taxon>Eukaryota</taxon>
        <taxon>Fungi</taxon>
        <taxon>Fungi incertae sedis</taxon>
        <taxon>Mucoromycota</taxon>
        <taxon>Mucoromycotina</taxon>
        <taxon>Umbelopsidomycetes</taxon>
        <taxon>Umbelopsidales</taxon>
        <taxon>Umbelopsidaceae</taxon>
        <taxon>Umbelopsis</taxon>
    </lineage>
</organism>
<protein>
    <submittedName>
        <fullName evidence="2">Uncharacterized protein</fullName>
    </submittedName>
</protein>
<evidence type="ECO:0000256" key="1">
    <source>
        <dbReference type="SAM" id="MobiDB-lite"/>
    </source>
</evidence>
<gene>
    <name evidence="2" type="ORF">K450DRAFT_231369</name>
</gene>
<reference evidence="2" key="2">
    <citation type="journal article" date="2022" name="Proc. Natl. Acad. Sci. U.S.A.">
        <title>Diploid-dominant life cycles characterize the early evolution of Fungi.</title>
        <authorList>
            <person name="Amses K.R."/>
            <person name="Simmons D.R."/>
            <person name="Longcore J.E."/>
            <person name="Mondo S.J."/>
            <person name="Seto K."/>
            <person name="Jeronimo G.H."/>
            <person name="Bonds A.E."/>
            <person name="Quandt C.A."/>
            <person name="Davis W.J."/>
            <person name="Chang Y."/>
            <person name="Federici B.A."/>
            <person name="Kuo A."/>
            <person name="LaButti K."/>
            <person name="Pangilinan J."/>
            <person name="Andreopoulos W."/>
            <person name="Tritt A."/>
            <person name="Riley R."/>
            <person name="Hundley H."/>
            <person name="Johnson J."/>
            <person name="Lipzen A."/>
            <person name="Barry K."/>
            <person name="Lang B.F."/>
            <person name="Cuomo C.A."/>
            <person name="Buchler N.E."/>
            <person name="Grigoriev I.V."/>
            <person name="Spatafora J.W."/>
            <person name="Stajich J.E."/>
            <person name="James T.Y."/>
        </authorList>
    </citation>
    <scope>NUCLEOTIDE SEQUENCE</scope>
    <source>
        <strain evidence="2">AG</strain>
    </source>
</reference>
<dbReference type="AlphaFoldDB" id="A0AAD5EDD7"/>